<protein>
    <submittedName>
        <fullName evidence="1">Uncharacterized protein</fullName>
    </submittedName>
</protein>
<evidence type="ECO:0000313" key="1">
    <source>
        <dbReference type="EMBL" id="CAD8046953.1"/>
    </source>
</evidence>
<comment type="caution">
    <text evidence="1">The sequence shown here is derived from an EMBL/GenBank/DDBJ whole genome shotgun (WGS) entry which is preliminary data.</text>
</comment>
<keyword evidence="2" id="KW-1185">Reference proteome</keyword>
<dbReference type="EMBL" id="CAJJDN010000002">
    <property type="protein sequence ID" value="CAD8046953.1"/>
    <property type="molecule type" value="Genomic_DNA"/>
</dbReference>
<sequence>MKQQIIIQINKQGFMQTFQSHTRFNKLQKLLRVILKAGTQNYQQTLILNLDLNLNFF</sequence>
<dbReference type="Proteomes" id="UP000692954">
    <property type="component" value="Unassembled WGS sequence"/>
</dbReference>
<name>A0A8S1JWL9_9CILI</name>
<accession>A0A8S1JWL9</accession>
<gene>
    <name evidence="1" type="ORF">PSON_ATCC_30995.1.T0020149</name>
</gene>
<proteinExistence type="predicted"/>
<evidence type="ECO:0000313" key="2">
    <source>
        <dbReference type="Proteomes" id="UP000692954"/>
    </source>
</evidence>
<dbReference type="AlphaFoldDB" id="A0A8S1JWL9"/>
<reference evidence="1" key="1">
    <citation type="submission" date="2021-01" db="EMBL/GenBank/DDBJ databases">
        <authorList>
            <consortium name="Genoscope - CEA"/>
            <person name="William W."/>
        </authorList>
    </citation>
    <scope>NUCLEOTIDE SEQUENCE</scope>
</reference>
<organism evidence="1 2">
    <name type="scientific">Paramecium sonneborni</name>
    <dbReference type="NCBI Taxonomy" id="65129"/>
    <lineage>
        <taxon>Eukaryota</taxon>
        <taxon>Sar</taxon>
        <taxon>Alveolata</taxon>
        <taxon>Ciliophora</taxon>
        <taxon>Intramacronucleata</taxon>
        <taxon>Oligohymenophorea</taxon>
        <taxon>Peniculida</taxon>
        <taxon>Parameciidae</taxon>
        <taxon>Paramecium</taxon>
    </lineage>
</organism>